<sequence>MGADARRDRLIKLLAPVAAAEGLDLEDVTITPAGRRRLLRVVVDGDGGVSLDKVADVSQLVSKTLDDSDVMGGSPYVLEVTSPGVDRPLTEPRHWRRATGRLVRADLRDGDSIEGRVLSADDSGVELEIDGASRRLEWERIGKGRVQVEFRRLDDEDRFDEEDAGDDGGEG</sequence>
<keyword evidence="1 3" id="KW-0963">Cytoplasm</keyword>
<feature type="domain" description="Ribosome maturation factor RimP N-terminal" evidence="5">
    <location>
        <begin position="13"/>
        <end position="86"/>
    </location>
</feature>
<feature type="domain" description="Ribosome maturation factor RimP C-terminal" evidence="6">
    <location>
        <begin position="89"/>
        <end position="150"/>
    </location>
</feature>
<dbReference type="NCBIfam" id="NF000930">
    <property type="entry name" value="PRK00092.2-2"/>
    <property type="match status" value="1"/>
</dbReference>
<dbReference type="GO" id="GO:0000028">
    <property type="term" value="P:ribosomal small subunit assembly"/>
    <property type="evidence" value="ECO:0007669"/>
    <property type="project" value="TreeGrafter"/>
</dbReference>
<dbReference type="RefSeq" id="WP_184984331.1">
    <property type="nucleotide sequence ID" value="NZ_BAAALO010000047.1"/>
</dbReference>
<dbReference type="Pfam" id="PF02576">
    <property type="entry name" value="RimP_N"/>
    <property type="match status" value="1"/>
</dbReference>
<reference evidence="7 8" key="1">
    <citation type="submission" date="2020-08" db="EMBL/GenBank/DDBJ databases">
        <title>Sequencing the genomes of 1000 actinobacteria strains.</title>
        <authorList>
            <person name="Klenk H.-P."/>
        </authorList>
    </citation>
    <scope>NUCLEOTIDE SEQUENCE [LARGE SCALE GENOMIC DNA]</scope>
    <source>
        <strain evidence="7 8">DSM 44936</strain>
    </source>
</reference>
<comment type="subcellular location">
    <subcellularLocation>
        <location evidence="3">Cytoplasm</location>
    </subcellularLocation>
</comment>
<dbReference type="HAMAP" id="MF_01077">
    <property type="entry name" value="RimP"/>
    <property type="match status" value="1"/>
</dbReference>
<comment type="function">
    <text evidence="3">Required for maturation of 30S ribosomal subunits.</text>
</comment>
<comment type="caution">
    <text evidence="7">The sequence shown here is derived from an EMBL/GenBank/DDBJ whole genome shotgun (WGS) entry which is preliminary data.</text>
</comment>
<dbReference type="EMBL" id="JACHIU010000001">
    <property type="protein sequence ID" value="MBB6475186.1"/>
    <property type="molecule type" value="Genomic_DNA"/>
</dbReference>
<dbReference type="CDD" id="cd01734">
    <property type="entry name" value="YlxS_C"/>
    <property type="match status" value="1"/>
</dbReference>
<dbReference type="SUPFAM" id="SSF74942">
    <property type="entry name" value="YhbC-like, C-terminal domain"/>
    <property type="match status" value="1"/>
</dbReference>
<organism evidence="7 8">
    <name type="scientific">Sphaerisporangium rubeum</name>
    <dbReference type="NCBI Taxonomy" id="321317"/>
    <lineage>
        <taxon>Bacteria</taxon>
        <taxon>Bacillati</taxon>
        <taxon>Actinomycetota</taxon>
        <taxon>Actinomycetes</taxon>
        <taxon>Streptosporangiales</taxon>
        <taxon>Streptosporangiaceae</taxon>
        <taxon>Sphaerisporangium</taxon>
    </lineage>
</organism>
<evidence type="ECO:0000259" key="5">
    <source>
        <dbReference type="Pfam" id="PF02576"/>
    </source>
</evidence>
<keyword evidence="2 3" id="KW-0690">Ribosome biogenesis</keyword>
<dbReference type="InterPro" id="IPR035956">
    <property type="entry name" value="RimP_N_sf"/>
</dbReference>
<dbReference type="InterPro" id="IPR036847">
    <property type="entry name" value="RimP_C_sf"/>
</dbReference>
<dbReference type="SUPFAM" id="SSF75420">
    <property type="entry name" value="YhbC-like, N-terminal domain"/>
    <property type="match status" value="1"/>
</dbReference>
<evidence type="ECO:0000256" key="3">
    <source>
        <dbReference type="HAMAP-Rule" id="MF_01077"/>
    </source>
</evidence>
<evidence type="ECO:0000256" key="4">
    <source>
        <dbReference type="SAM" id="MobiDB-lite"/>
    </source>
</evidence>
<keyword evidence="8" id="KW-1185">Reference proteome</keyword>
<dbReference type="InterPro" id="IPR028998">
    <property type="entry name" value="RimP_C"/>
</dbReference>
<evidence type="ECO:0000259" key="6">
    <source>
        <dbReference type="Pfam" id="PF17384"/>
    </source>
</evidence>
<dbReference type="InterPro" id="IPR028989">
    <property type="entry name" value="RimP_N"/>
</dbReference>
<name>A0A7X0IHC4_9ACTN</name>
<protein>
    <recommendedName>
        <fullName evidence="3">Ribosome maturation factor RimP</fullName>
    </recommendedName>
</protein>
<dbReference type="GO" id="GO:0005829">
    <property type="term" value="C:cytosol"/>
    <property type="evidence" value="ECO:0007669"/>
    <property type="project" value="TreeGrafter"/>
</dbReference>
<dbReference type="Pfam" id="PF17384">
    <property type="entry name" value="DUF150_C"/>
    <property type="match status" value="1"/>
</dbReference>
<evidence type="ECO:0000256" key="2">
    <source>
        <dbReference type="ARBA" id="ARBA00022517"/>
    </source>
</evidence>
<gene>
    <name evidence="3" type="primary">rimP</name>
    <name evidence="7" type="ORF">BJ992_004617</name>
</gene>
<dbReference type="PANTHER" id="PTHR33867">
    <property type="entry name" value="RIBOSOME MATURATION FACTOR RIMP"/>
    <property type="match status" value="1"/>
</dbReference>
<evidence type="ECO:0000256" key="1">
    <source>
        <dbReference type="ARBA" id="ARBA00022490"/>
    </source>
</evidence>
<comment type="similarity">
    <text evidence="3">Belongs to the RimP family.</text>
</comment>
<dbReference type="AlphaFoldDB" id="A0A7X0IHC4"/>
<evidence type="ECO:0000313" key="8">
    <source>
        <dbReference type="Proteomes" id="UP000555564"/>
    </source>
</evidence>
<proteinExistence type="inferred from homology"/>
<dbReference type="InterPro" id="IPR003728">
    <property type="entry name" value="Ribosome_maturation_RimP"/>
</dbReference>
<dbReference type="Proteomes" id="UP000555564">
    <property type="component" value="Unassembled WGS sequence"/>
</dbReference>
<accession>A0A7X0IHC4</accession>
<dbReference type="Gene3D" id="3.30.300.70">
    <property type="entry name" value="RimP-like superfamily, N-terminal"/>
    <property type="match status" value="1"/>
</dbReference>
<dbReference type="PANTHER" id="PTHR33867:SF1">
    <property type="entry name" value="RIBOSOME MATURATION FACTOR RIMP"/>
    <property type="match status" value="1"/>
</dbReference>
<evidence type="ECO:0000313" key="7">
    <source>
        <dbReference type="EMBL" id="MBB6475186.1"/>
    </source>
</evidence>
<dbReference type="GO" id="GO:0006412">
    <property type="term" value="P:translation"/>
    <property type="evidence" value="ECO:0007669"/>
    <property type="project" value="TreeGrafter"/>
</dbReference>
<feature type="region of interest" description="Disordered" evidence="4">
    <location>
        <begin position="72"/>
        <end position="92"/>
    </location>
</feature>